<dbReference type="Gene3D" id="1.10.418.20">
    <property type="match status" value="1"/>
</dbReference>
<proteinExistence type="inferred from homology"/>
<feature type="domain" description="Ubiquitin-like protease family profile" evidence="6">
    <location>
        <begin position="336"/>
        <end position="470"/>
    </location>
</feature>
<dbReference type="Pfam" id="PF02902">
    <property type="entry name" value="Peptidase_C48"/>
    <property type="match status" value="1"/>
</dbReference>
<keyword evidence="2" id="KW-0645">Protease</keyword>
<dbReference type="GO" id="GO:0006508">
    <property type="term" value="P:proteolysis"/>
    <property type="evidence" value="ECO:0007669"/>
    <property type="project" value="UniProtKB-KW"/>
</dbReference>
<feature type="compositionally biased region" description="Polar residues" evidence="5">
    <location>
        <begin position="208"/>
        <end position="222"/>
    </location>
</feature>
<evidence type="ECO:0000256" key="2">
    <source>
        <dbReference type="ARBA" id="ARBA00022670"/>
    </source>
</evidence>
<dbReference type="InterPro" id="IPR038765">
    <property type="entry name" value="Papain-like_cys_pep_sf"/>
</dbReference>
<dbReference type="SUPFAM" id="SSF54001">
    <property type="entry name" value="Cysteine proteinases"/>
    <property type="match status" value="1"/>
</dbReference>
<comment type="caution">
    <text evidence="7">The sequence shown here is derived from an EMBL/GenBank/DDBJ whole genome shotgun (WGS) entry which is preliminary data.</text>
</comment>
<evidence type="ECO:0000256" key="4">
    <source>
        <dbReference type="ARBA" id="ARBA00022807"/>
    </source>
</evidence>
<dbReference type="Proteomes" id="UP000631114">
    <property type="component" value="Unassembled WGS sequence"/>
</dbReference>
<dbReference type="Gene3D" id="3.30.310.130">
    <property type="entry name" value="Ubiquitin-related"/>
    <property type="match status" value="1"/>
</dbReference>
<dbReference type="GO" id="GO:0008234">
    <property type="term" value="F:cysteine-type peptidase activity"/>
    <property type="evidence" value="ECO:0007669"/>
    <property type="project" value="UniProtKB-KW"/>
</dbReference>
<evidence type="ECO:0000256" key="1">
    <source>
        <dbReference type="ARBA" id="ARBA00005234"/>
    </source>
</evidence>
<keyword evidence="3" id="KW-0378">Hydrolase</keyword>
<evidence type="ECO:0000313" key="8">
    <source>
        <dbReference type="Proteomes" id="UP000631114"/>
    </source>
</evidence>
<evidence type="ECO:0000259" key="6">
    <source>
        <dbReference type="PROSITE" id="PS50600"/>
    </source>
</evidence>
<gene>
    <name evidence="7" type="ORF">IFM89_036011</name>
</gene>
<dbReference type="EMBL" id="JADFTS010000002">
    <property type="protein sequence ID" value="KAF9623030.1"/>
    <property type="molecule type" value="Genomic_DNA"/>
</dbReference>
<feature type="region of interest" description="Disordered" evidence="5">
    <location>
        <begin position="201"/>
        <end position="295"/>
    </location>
</feature>
<reference evidence="7 8" key="1">
    <citation type="submission" date="2020-10" db="EMBL/GenBank/DDBJ databases">
        <title>The Coptis chinensis genome and diversification of protoberbering-type alkaloids.</title>
        <authorList>
            <person name="Wang B."/>
            <person name="Shu S."/>
            <person name="Song C."/>
            <person name="Liu Y."/>
        </authorList>
    </citation>
    <scope>NUCLEOTIDE SEQUENCE [LARGE SCALE GENOMIC DNA]</scope>
    <source>
        <strain evidence="7">HL-2020</strain>
        <tissue evidence="7">Leaf</tissue>
    </source>
</reference>
<dbReference type="AlphaFoldDB" id="A0A835IQ20"/>
<dbReference type="InterPro" id="IPR003653">
    <property type="entry name" value="Peptidase_C48_C"/>
</dbReference>
<evidence type="ECO:0000256" key="3">
    <source>
        <dbReference type="ARBA" id="ARBA00022801"/>
    </source>
</evidence>
<dbReference type="PANTHER" id="PTHR46915:SF2">
    <property type="entry name" value="UBIQUITIN-LIKE PROTEASE 4"/>
    <property type="match status" value="1"/>
</dbReference>
<sequence>MIEIVEEKEEKKKKIIKKPLTINESNWNKILGCSNSKQNNAVLPEVIVVKQKEVSGMEEIIAMDSDYQLNSKIERMKCVLNTLGPKLPDKGAKFRKNLQLYEAERDRRVRDRALKEAECGKSTQSQTSGEEYFMHLYYIWDFILQYMDISKDRGVKLDACNGSSSETPSPKDQSQSEFGKLFGKELDKKPNCSTHISVSLLHKGHPQSGGSNHQNTISNGLLSNKRRKESKADSRQSPFKIPRNSSRVGNEHRVSIDSSSFYSPKEDGKFSSNFPKRRKLSQAQPALRSRNKKRETVVLLDEEDCHPEETTQEEDEPVGRMEAKLYYPSRDDPESVELCYSDIKFLAPEAFLSSAIMNFYIRYLQRPVSATGRSRSDYHFFNTFFYGKLKEAVSCKTNDKDLLFSKFRRWWKGVNIFEKSYILLPIHESLHWSLVIICLPNKDDESGPIILHLDSLGYHLSSQIFQNVRR</sequence>
<accession>A0A835IQ20</accession>
<protein>
    <recommendedName>
        <fullName evidence="6">Ubiquitin-like protease family profile domain-containing protein</fullName>
    </recommendedName>
</protein>
<keyword evidence="4" id="KW-0788">Thiol protease</keyword>
<evidence type="ECO:0000313" key="7">
    <source>
        <dbReference type="EMBL" id="KAF9623030.1"/>
    </source>
</evidence>
<dbReference type="OrthoDB" id="442460at2759"/>
<dbReference type="PROSITE" id="PS50600">
    <property type="entry name" value="ULP_PROTEASE"/>
    <property type="match status" value="1"/>
</dbReference>
<evidence type="ECO:0000256" key="5">
    <source>
        <dbReference type="SAM" id="MobiDB-lite"/>
    </source>
</evidence>
<comment type="similarity">
    <text evidence="1">Belongs to the peptidase C48 family.</text>
</comment>
<name>A0A835IQ20_9MAGN</name>
<keyword evidence="8" id="KW-1185">Reference proteome</keyword>
<dbReference type="PANTHER" id="PTHR46915">
    <property type="entry name" value="UBIQUITIN-LIKE PROTEASE 4-RELATED"/>
    <property type="match status" value="1"/>
</dbReference>
<organism evidence="7 8">
    <name type="scientific">Coptis chinensis</name>
    <dbReference type="NCBI Taxonomy" id="261450"/>
    <lineage>
        <taxon>Eukaryota</taxon>
        <taxon>Viridiplantae</taxon>
        <taxon>Streptophyta</taxon>
        <taxon>Embryophyta</taxon>
        <taxon>Tracheophyta</taxon>
        <taxon>Spermatophyta</taxon>
        <taxon>Magnoliopsida</taxon>
        <taxon>Ranunculales</taxon>
        <taxon>Ranunculaceae</taxon>
        <taxon>Coptidoideae</taxon>
        <taxon>Coptis</taxon>
    </lineage>
</organism>
<dbReference type="GO" id="GO:0016926">
    <property type="term" value="P:protein desumoylation"/>
    <property type="evidence" value="ECO:0007669"/>
    <property type="project" value="UniProtKB-ARBA"/>
</dbReference>